<gene>
    <name evidence="1" type="ORF">Trichorick_01020</name>
</gene>
<organism evidence="1 2">
    <name type="scientific">Candidatus Trichorickettsia mobilis</name>
    <dbReference type="NCBI Taxonomy" id="1346319"/>
    <lineage>
        <taxon>Bacteria</taxon>
        <taxon>Pseudomonadati</taxon>
        <taxon>Pseudomonadota</taxon>
        <taxon>Alphaproteobacteria</taxon>
        <taxon>Rickettsiales</taxon>
        <taxon>Rickettsiaceae</taxon>
        <taxon>Rickettsieae</taxon>
        <taxon>Candidatus Trichorickettsia</taxon>
    </lineage>
</organism>
<proteinExistence type="predicted"/>
<evidence type="ECO:0000313" key="2">
    <source>
        <dbReference type="Proteomes" id="UP001326613"/>
    </source>
</evidence>
<dbReference type="Proteomes" id="UP001326613">
    <property type="component" value="Chromosome"/>
</dbReference>
<evidence type="ECO:0008006" key="3">
    <source>
        <dbReference type="Google" id="ProtNLM"/>
    </source>
</evidence>
<sequence>MTDFINPISQIAGYAMKSATVKLRESGERLATGDRSKANIVDYVVGAQLRDTASVLKSVSKSASYGINLLKVAQSILLAGKQQLVGLQDIIAQANTANPTTLAALDALYQANTTDLNRQFVGATFDGRILFDDNVAASVAAAPLDVRVGILMTDIIKVSAPALKAATTKLDAGNAGDLTTAANQVLAQTLIATTVGDIVTNGLSSIGGQIESLKNASAALSNSIQVQDDAANGYLNTNYEDDSNNFKESVARIKGAIATVVLADRLVQETGRLLD</sequence>
<evidence type="ECO:0000313" key="1">
    <source>
        <dbReference type="EMBL" id="WPY01121.1"/>
    </source>
</evidence>
<keyword evidence="2" id="KW-1185">Reference proteome</keyword>
<protein>
    <recommendedName>
        <fullName evidence="3">Flagellin</fullName>
    </recommendedName>
</protein>
<reference evidence="1 2" key="1">
    <citation type="submission" date="2022-10" db="EMBL/GenBank/DDBJ databases">
        <title>Host association and intracellularity evolved multiple times independently in the Rickettsiales.</title>
        <authorList>
            <person name="Castelli M."/>
            <person name="Nardi T."/>
            <person name="Gammuto L."/>
            <person name="Bellinzona G."/>
            <person name="Sabaneyeva E."/>
            <person name="Potekhin A."/>
            <person name="Serra V."/>
            <person name="Petroni G."/>
            <person name="Sassera D."/>
        </authorList>
    </citation>
    <scope>NUCLEOTIDE SEQUENCE [LARGE SCALE GENOMIC DNA]</scope>
    <source>
        <strain evidence="1 2">Kr 154-4</strain>
    </source>
</reference>
<dbReference type="EMBL" id="CP112932">
    <property type="protein sequence ID" value="WPY01121.1"/>
    <property type="molecule type" value="Genomic_DNA"/>
</dbReference>
<name>A0ABZ0UUE4_9RICK</name>
<accession>A0ABZ0UUE4</accession>
<dbReference type="RefSeq" id="WP_323737922.1">
    <property type="nucleotide sequence ID" value="NZ_CP112932.1"/>
</dbReference>